<reference evidence="1 2" key="1">
    <citation type="submission" date="2023-03" db="EMBL/GenBank/DDBJ databases">
        <title>Paludisphaera mucosa sp. nov. a novel planctomycete from northern fen.</title>
        <authorList>
            <person name="Ivanova A."/>
        </authorList>
    </citation>
    <scope>NUCLEOTIDE SEQUENCE [LARGE SCALE GENOMIC DNA]</scope>
    <source>
        <strain evidence="1 2">Pla2</strain>
    </source>
</reference>
<dbReference type="EMBL" id="JARRAG010000002">
    <property type="protein sequence ID" value="MDG3005097.1"/>
    <property type="molecule type" value="Genomic_DNA"/>
</dbReference>
<sequence length="71" mass="7823">MPTDRLNDLAAFRAFLDAKLADPGNDLTLAEVLTLWKAENQTEQEAEEAHRTVRDALAEVPANRPDPGPKP</sequence>
<evidence type="ECO:0000313" key="2">
    <source>
        <dbReference type="Proteomes" id="UP001216907"/>
    </source>
</evidence>
<accession>A0ABT6FC10</accession>
<comment type="caution">
    <text evidence="1">The sequence shown here is derived from an EMBL/GenBank/DDBJ whole genome shotgun (WGS) entry which is preliminary data.</text>
</comment>
<dbReference type="RefSeq" id="WP_277861446.1">
    <property type="nucleotide sequence ID" value="NZ_JARRAG010000002.1"/>
</dbReference>
<gene>
    <name evidence="1" type="ORF">PZE19_15015</name>
</gene>
<proteinExistence type="predicted"/>
<evidence type="ECO:0000313" key="1">
    <source>
        <dbReference type="EMBL" id="MDG3005097.1"/>
    </source>
</evidence>
<protein>
    <submittedName>
        <fullName evidence="1">Uncharacterized protein</fullName>
    </submittedName>
</protein>
<dbReference type="Proteomes" id="UP001216907">
    <property type="component" value="Unassembled WGS sequence"/>
</dbReference>
<organism evidence="1 2">
    <name type="scientific">Paludisphaera mucosa</name>
    <dbReference type="NCBI Taxonomy" id="3030827"/>
    <lineage>
        <taxon>Bacteria</taxon>
        <taxon>Pseudomonadati</taxon>
        <taxon>Planctomycetota</taxon>
        <taxon>Planctomycetia</taxon>
        <taxon>Isosphaerales</taxon>
        <taxon>Isosphaeraceae</taxon>
        <taxon>Paludisphaera</taxon>
    </lineage>
</organism>
<name>A0ABT6FC10_9BACT</name>
<keyword evidence="2" id="KW-1185">Reference proteome</keyword>